<proteinExistence type="predicted"/>
<dbReference type="AlphaFoldDB" id="A0A5N6X1H5"/>
<keyword evidence="1" id="KW-0812">Transmembrane</keyword>
<dbReference type="EMBL" id="ML741802">
    <property type="protein sequence ID" value="KAE8326166.1"/>
    <property type="molecule type" value="Genomic_DNA"/>
</dbReference>
<protein>
    <submittedName>
        <fullName evidence="2">Uncharacterized protein</fullName>
    </submittedName>
</protein>
<feature type="transmembrane region" description="Helical" evidence="1">
    <location>
        <begin position="17"/>
        <end position="38"/>
    </location>
</feature>
<organism evidence="2 3">
    <name type="scientific">Aspergillus sergii</name>
    <dbReference type="NCBI Taxonomy" id="1034303"/>
    <lineage>
        <taxon>Eukaryota</taxon>
        <taxon>Fungi</taxon>
        <taxon>Dikarya</taxon>
        <taxon>Ascomycota</taxon>
        <taxon>Pezizomycotina</taxon>
        <taxon>Eurotiomycetes</taxon>
        <taxon>Eurotiomycetidae</taxon>
        <taxon>Eurotiales</taxon>
        <taxon>Aspergillaceae</taxon>
        <taxon>Aspergillus</taxon>
        <taxon>Aspergillus subgen. Circumdati</taxon>
    </lineage>
</organism>
<name>A0A5N6X1H5_9EURO</name>
<evidence type="ECO:0000256" key="1">
    <source>
        <dbReference type="SAM" id="Phobius"/>
    </source>
</evidence>
<dbReference type="Proteomes" id="UP000325945">
    <property type="component" value="Unassembled WGS sequence"/>
</dbReference>
<keyword evidence="1" id="KW-0472">Membrane</keyword>
<evidence type="ECO:0000313" key="3">
    <source>
        <dbReference type="Proteomes" id="UP000325945"/>
    </source>
</evidence>
<keyword evidence="1" id="KW-1133">Transmembrane helix</keyword>
<accession>A0A5N6X1H5</accession>
<sequence>MTYHTNNSSDDPTQGRLAFTPLLVLFWPSILFAPKTLAEPQLLAKIRPIHVVSLPQR</sequence>
<evidence type="ECO:0000313" key="2">
    <source>
        <dbReference type="EMBL" id="KAE8326166.1"/>
    </source>
</evidence>
<gene>
    <name evidence="2" type="ORF">BDV39DRAFT_177668</name>
</gene>
<keyword evidence="3" id="KW-1185">Reference proteome</keyword>
<reference evidence="3" key="1">
    <citation type="submission" date="2019-04" db="EMBL/GenBank/DDBJ databases">
        <title>Friends and foes A comparative genomics studyof 23 Aspergillus species from section Flavi.</title>
        <authorList>
            <consortium name="DOE Joint Genome Institute"/>
            <person name="Kjaerbolling I."/>
            <person name="Vesth T."/>
            <person name="Frisvad J.C."/>
            <person name="Nybo J.L."/>
            <person name="Theobald S."/>
            <person name="Kildgaard S."/>
            <person name="Isbrandt T."/>
            <person name="Kuo A."/>
            <person name="Sato A."/>
            <person name="Lyhne E.K."/>
            <person name="Kogle M.E."/>
            <person name="Wiebenga A."/>
            <person name="Kun R.S."/>
            <person name="Lubbers R.J."/>
            <person name="Makela M.R."/>
            <person name="Barry K."/>
            <person name="Chovatia M."/>
            <person name="Clum A."/>
            <person name="Daum C."/>
            <person name="Haridas S."/>
            <person name="He G."/>
            <person name="LaButti K."/>
            <person name="Lipzen A."/>
            <person name="Mondo S."/>
            <person name="Riley R."/>
            <person name="Salamov A."/>
            <person name="Simmons B.A."/>
            <person name="Magnuson J.K."/>
            <person name="Henrissat B."/>
            <person name="Mortensen U.H."/>
            <person name="Larsen T.O."/>
            <person name="Devries R.P."/>
            <person name="Grigoriev I.V."/>
            <person name="Machida M."/>
            <person name="Baker S.E."/>
            <person name="Andersen M.R."/>
        </authorList>
    </citation>
    <scope>NUCLEOTIDE SEQUENCE [LARGE SCALE GENOMIC DNA]</scope>
    <source>
        <strain evidence="3">CBS 130017</strain>
    </source>
</reference>